<keyword evidence="1" id="KW-0812">Transmembrane</keyword>
<keyword evidence="1" id="KW-1133">Transmembrane helix</keyword>
<reference evidence="2" key="1">
    <citation type="submission" date="2014-11" db="EMBL/GenBank/DDBJ databases">
        <authorList>
            <person name="Amaro Gonzalez C."/>
        </authorList>
    </citation>
    <scope>NUCLEOTIDE SEQUENCE</scope>
</reference>
<dbReference type="EMBL" id="GBXM01012544">
    <property type="protein sequence ID" value="JAH96033.1"/>
    <property type="molecule type" value="Transcribed_RNA"/>
</dbReference>
<evidence type="ECO:0000256" key="1">
    <source>
        <dbReference type="SAM" id="Phobius"/>
    </source>
</evidence>
<keyword evidence="1" id="KW-0472">Membrane</keyword>
<sequence>MVVKHSNLGEEKFWGTVRVRLALFFGVPLLISNLLYHGMPTQSILNSAFFYRGKTNCGCGTHAHSPPLFLKPESL</sequence>
<proteinExistence type="predicted"/>
<evidence type="ECO:0000313" key="2">
    <source>
        <dbReference type="EMBL" id="JAH96033.1"/>
    </source>
</evidence>
<accession>A0A0E9X2W1</accession>
<feature type="transmembrane region" description="Helical" evidence="1">
    <location>
        <begin position="21"/>
        <end position="39"/>
    </location>
</feature>
<name>A0A0E9X2W1_ANGAN</name>
<organism evidence="2">
    <name type="scientific">Anguilla anguilla</name>
    <name type="common">European freshwater eel</name>
    <name type="synonym">Muraena anguilla</name>
    <dbReference type="NCBI Taxonomy" id="7936"/>
    <lineage>
        <taxon>Eukaryota</taxon>
        <taxon>Metazoa</taxon>
        <taxon>Chordata</taxon>
        <taxon>Craniata</taxon>
        <taxon>Vertebrata</taxon>
        <taxon>Euteleostomi</taxon>
        <taxon>Actinopterygii</taxon>
        <taxon>Neopterygii</taxon>
        <taxon>Teleostei</taxon>
        <taxon>Anguilliformes</taxon>
        <taxon>Anguillidae</taxon>
        <taxon>Anguilla</taxon>
    </lineage>
</organism>
<protein>
    <submittedName>
        <fullName evidence="2">Uncharacterized protein</fullName>
    </submittedName>
</protein>
<dbReference type="AlphaFoldDB" id="A0A0E9X2W1"/>
<reference evidence="2" key="2">
    <citation type="journal article" date="2015" name="Fish Shellfish Immunol.">
        <title>Early steps in the European eel (Anguilla anguilla)-Vibrio vulnificus interaction in the gills: Role of the RtxA13 toxin.</title>
        <authorList>
            <person name="Callol A."/>
            <person name="Pajuelo D."/>
            <person name="Ebbesson L."/>
            <person name="Teles M."/>
            <person name="MacKenzie S."/>
            <person name="Amaro C."/>
        </authorList>
    </citation>
    <scope>NUCLEOTIDE SEQUENCE</scope>
</reference>